<feature type="compositionally biased region" description="Polar residues" evidence="1">
    <location>
        <begin position="154"/>
        <end position="165"/>
    </location>
</feature>
<keyword evidence="3" id="KW-1185">Reference proteome</keyword>
<evidence type="ECO:0000313" key="3">
    <source>
        <dbReference type="Proteomes" id="UP001187192"/>
    </source>
</evidence>
<name>A0AA88ASD4_FICCA</name>
<reference evidence="2" key="1">
    <citation type="submission" date="2023-07" db="EMBL/GenBank/DDBJ databases">
        <title>draft genome sequence of fig (Ficus carica).</title>
        <authorList>
            <person name="Takahashi T."/>
            <person name="Nishimura K."/>
        </authorList>
    </citation>
    <scope>NUCLEOTIDE SEQUENCE</scope>
</reference>
<gene>
    <name evidence="2" type="ORF">TIFTF001_015438</name>
</gene>
<dbReference type="AlphaFoldDB" id="A0AA88ASD4"/>
<accession>A0AA88ASD4</accession>
<evidence type="ECO:0000256" key="1">
    <source>
        <dbReference type="SAM" id="MobiDB-lite"/>
    </source>
</evidence>
<proteinExistence type="predicted"/>
<dbReference type="Proteomes" id="UP001187192">
    <property type="component" value="Unassembled WGS sequence"/>
</dbReference>
<evidence type="ECO:0008006" key="4">
    <source>
        <dbReference type="Google" id="ProtNLM"/>
    </source>
</evidence>
<sequence>METDAINVVSAVVENQELSMEDPILEDVKQLLAQLRGTGIHHVCRSANLVAHLLARFGFNSNCTNLQIPPATVALSDWPPTEGAVADLNTVPAENKSRQQSAINNNLDEAAFFATPPDLECCRCQTTTAHLQKNPTNPREKKTARAEIQCSRSLVTDGSRHPTTGSRRSSVRRSSRTPEACVPLVLLPDLICIPLPELAHRPVVRPHTWVLFAKARVGLTIFVMATSPTCP</sequence>
<organism evidence="2 3">
    <name type="scientific">Ficus carica</name>
    <name type="common">Common fig</name>
    <dbReference type="NCBI Taxonomy" id="3494"/>
    <lineage>
        <taxon>Eukaryota</taxon>
        <taxon>Viridiplantae</taxon>
        <taxon>Streptophyta</taxon>
        <taxon>Embryophyta</taxon>
        <taxon>Tracheophyta</taxon>
        <taxon>Spermatophyta</taxon>
        <taxon>Magnoliopsida</taxon>
        <taxon>eudicotyledons</taxon>
        <taxon>Gunneridae</taxon>
        <taxon>Pentapetalae</taxon>
        <taxon>rosids</taxon>
        <taxon>fabids</taxon>
        <taxon>Rosales</taxon>
        <taxon>Moraceae</taxon>
        <taxon>Ficeae</taxon>
        <taxon>Ficus</taxon>
    </lineage>
</organism>
<comment type="caution">
    <text evidence="2">The sequence shown here is derived from an EMBL/GenBank/DDBJ whole genome shotgun (WGS) entry which is preliminary data.</text>
</comment>
<dbReference type="EMBL" id="BTGU01000022">
    <property type="protein sequence ID" value="GMN46251.1"/>
    <property type="molecule type" value="Genomic_DNA"/>
</dbReference>
<protein>
    <recommendedName>
        <fullName evidence="4">RNase H type-1 domain-containing protein</fullName>
    </recommendedName>
</protein>
<feature type="region of interest" description="Disordered" evidence="1">
    <location>
        <begin position="154"/>
        <end position="174"/>
    </location>
</feature>
<evidence type="ECO:0000313" key="2">
    <source>
        <dbReference type="EMBL" id="GMN46251.1"/>
    </source>
</evidence>